<proteinExistence type="predicted"/>
<dbReference type="Gene3D" id="1.25.40.10">
    <property type="entry name" value="Tetratricopeptide repeat domain"/>
    <property type="match status" value="2"/>
</dbReference>
<dbReference type="SUPFAM" id="SSF55874">
    <property type="entry name" value="ATPase domain of HSP90 chaperone/DNA topoisomerase II/histidine kinase"/>
    <property type="match status" value="1"/>
</dbReference>
<dbReference type="PROSITE" id="PS50005">
    <property type="entry name" value="TPR"/>
    <property type="match status" value="2"/>
</dbReference>
<keyword evidence="2" id="KW-1133">Transmembrane helix</keyword>
<keyword evidence="4" id="KW-0808">Transferase</keyword>
<dbReference type="GO" id="GO:0016301">
    <property type="term" value="F:kinase activity"/>
    <property type="evidence" value="ECO:0007669"/>
    <property type="project" value="UniProtKB-KW"/>
</dbReference>
<feature type="repeat" description="TPR" evidence="1">
    <location>
        <begin position="322"/>
        <end position="355"/>
    </location>
</feature>
<reference evidence="4 5" key="1">
    <citation type="submission" date="2023-07" db="EMBL/GenBank/DDBJ databases">
        <title>Genomic Encyclopedia of Type Strains, Phase IV (KMG-IV): sequencing the most valuable type-strain genomes for metagenomic binning, comparative biology and taxonomic classification.</title>
        <authorList>
            <person name="Goeker M."/>
        </authorList>
    </citation>
    <scope>NUCLEOTIDE SEQUENCE [LARGE SCALE GENOMIC DNA]</scope>
    <source>
        <strain evidence="4 5">DSM 102814</strain>
    </source>
</reference>
<dbReference type="InterPro" id="IPR036890">
    <property type="entry name" value="HATPase_C_sf"/>
</dbReference>
<keyword evidence="5" id="KW-1185">Reference proteome</keyword>
<keyword evidence="4" id="KW-0418">Kinase</keyword>
<accession>A0ABU1K7N2</accession>
<dbReference type="PANTHER" id="PTHR34220:SF7">
    <property type="entry name" value="SENSOR HISTIDINE KINASE YPDA"/>
    <property type="match status" value="1"/>
</dbReference>
<evidence type="ECO:0000259" key="3">
    <source>
        <dbReference type="Pfam" id="PF06580"/>
    </source>
</evidence>
<evidence type="ECO:0000313" key="4">
    <source>
        <dbReference type="EMBL" id="MDR6300553.1"/>
    </source>
</evidence>
<comment type="caution">
    <text evidence="4">The sequence shown here is derived from an EMBL/GenBank/DDBJ whole genome shotgun (WGS) entry which is preliminary data.</text>
</comment>
<evidence type="ECO:0000256" key="2">
    <source>
        <dbReference type="SAM" id="Phobius"/>
    </source>
</evidence>
<gene>
    <name evidence="4" type="ORF">GGR31_001184</name>
</gene>
<dbReference type="InterPro" id="IPR011990">
    <property type="entry name" value="TPR-like_helical_dom_sf"/>
</dbReference>
<organism evidence="4 5">
    <name type="scientific">Mesonia maritima</name>
    <dbReference type="NCBI Taxonomy" id="1793873"/>
    <lineage>
        <taxon>Bacteria</taxon>
        <taxon>Pseudomonadati</taxon>
        <taxon>Bacteroidota</taxon>
        <taxon>Flavobacteriia</taxon>
        <taxon>Flavobacteriales</taxon>
        <taxon>Flavobacteriaceae</taxon>
        <taxon>Mesonia</taxon>
    </lineage>
</organism>
<feature type="domain" description="Signal transduction histidine kinase internal region" evidence="3">
    <location>
        <begin position="499"/>
        <end position="577"/>
    </location>
</feature>
<dbReference type="EMBL" id="JAVDQA010000002">
    <property type="protein sequence ID" value="MDR6300553.1"/>
    <property type="molecule type" value="Genomic_DNA"/>
</dbReference>
<dbReference type="RefSeq" id="WP_309727457.1">
    <property type="nucleotide sequence ID" value="NZ_JAVDQA010000002.1"/>
</dbReference>
<keyword evidence="2" id="KW-0472">Membrane</keyword>
<dbReference type="SMART" id="SM00028">
    <property type="entry name" value="TPR"/>
    <property type="match status" value="6"/>
</dbReference>
<feature type="repeat" description="TPR" evidence="1">
    <location>
        <begin position="241"/>
        <end position="274"/>
    </location>
</feature>
<protein>
    <submittedName>
        <fullName evidence="4">LytS/YehU family sensor histidine kinase</fullName>
    </submittedName>
</protein>
<evidence type="ECO:0000256" key="1">
    <source>
        <dbReference type="PROSITE-ProRule" id="PRU00339"/>
    </source>
</evidence>
<dbReference type="Gene3D" id="3.30.565.10">
    <property type="entry name" value="Histidine kinase-like ATPase, C-terminal domain"/>
    <property type="match status" value="1"/>
</dbReference>
<feature type="transmembrane region" description="Helical" evidence="2">
    <location>
        <begin position="446"/>
        <end position="464"/>
    </location>
</feature>
<dbReference type="InterPro" id="IPR019734">
    <property type="entry name" value="TPR_rpt"/>
</dbReference>
<dbReference type="InterPro" id="IPR050640">
    <property type="entry name" value="Bact_2-comp_sensor_kinase"/>
</dbReference>
<dbReference type="SUPFAM" id="SSF48452">
    <property type="entry name" value="TPR-like"/>
    <property type="match status" value="2"/>
</dbReference>
<keyword evidence="1" id="KW-0802">TPR repeat</keyword>
<evidence type="ECO:0000313" key="5">
    <source>
        <dbReference type="Proteomes" id="UP001257659"/>
    </source>
</evidence>
<keyword evidence="2" id="KW-0812">Transmembrane</keyword>
<name>A0ABU1K7N2_9FLAO</name>
<dbReference type="Proteomes" id="UP001257659">
    <property type="component" value="Unassembled WGS sequence"/>
</dbReference>
<dbReference type="Pfam" id="PF13424">
    <property type="entry name" value="TPR_12"/>
    <property type="match status" value="2"/>
</dbReference>
<dbReference type="Pfam" id="PF06580">
    <property type="entry name" value="His_kinase"/>
    <property type="match status" value="1"/>
</dbReference>
<sequence length="709" mass="83523">MKKESLAELKLNFYLQTPPENLFFTMCDSIKYFYRFLQKIMLVFILLHSFLAQSQSTTRLDSLKHKLNQATCDSLKIIYELKISREIHRQPHEKEEGYAYAKKAMERALFLKDTILYARTLDNFGLLNRFHQDYEEALDFHIKGFKLVENRKDVKPLYKMIFANNAGVAARYNQQYATAVYYYMKALKIAEKHNDLRNIAIASNGIGNAFSNIPGREKAALQYFKRALEVSKKTENSLGEAMNYLSISNYYIYEKEYEKARNYLDKLLQLNIKRDDLYGLAITYEFFGISYLKEGKNLTKAVAYFENSLERFKALDDNHKQAEILMNLGNSQVKLNNLRRGEEYFRKSLKLAEELKQFELVSLNSKKLSQVLAKRGNYQQALRYYKQADVYKDSLKITEQNVQIEMLTKKYNLEKKESQIQLLQKDRALQQTLVENQKQQLKRRRLITVFLAIGFTLLLVIFLMQYRNYRTKKKTSARIQKEEKEKMNAIYERNLAQSEILVTRLRINPHFLFNSLNAITYLIQSEQNFKAIKYLKIFSRYTRMVLETSKQHIIPLQQELKLANYYLMLEENRFEDGFRFRISGDNLPEIQEVEIPPLLLQPFIENAIWHGLLPSNRDEKVLRIVILSKLGSIEIIIEDNGIGRKIEKKQSFKKTHKSMGMQIIKERIDLYNKSYAEKIDFKIIDKKNKDGQPEGTKVLLTLLQKDALG</sequence>
<dbReference type="InterPro" id="IPR010559">
    <property type="entry name" value="Sig_transdc_His_kin_internal"/>
</dbReference>
<dbReference type="PANTHER" id="PTHR34220">
    <property type="entry name" value="SENSOR HISTIDINE KINASE YPDA"/>
    <property type="match status" value="1"/>
</dbReference>